<dbReference type="GO" id="GO:0003676">
    <property type="term" value="F:nucleic acid binding"/>
    <property type="evidence" value="ECO:0007669"/>
    <property type="project" value="InterPro"/>
</dbReference>
<dbReference type="RefSeq" id="XP_024727743.1">
    <property type="nucleotide sequence ID" value="XM_024888231.1"/>
</dbReference>
<keyword evidence="2" id="KW-1185">Reference proteome</keyword>
<sequence>MKMLWPSNLPNLNAIEPMWFYIKKETIKRGPTSNRKKLRVRWEKCWEDLPQRKIQEWIEAIPHYVKEVIRLEGGKEYKEGRKK</sequence>
<dbReference type="Proteomes" id="UP000235371">
    <property type="component" value="Unassembled WGS sequence"/>
</dbReference>
<evidence type="ECO:0000313" key="2">
    <source>
        <dbReference type="Proteomes" id="UP000235371"/>
    </source>
</evidence>
<proteinExistence type="predicted"/>
<dbReference type="GeneID" id="36596307"/>
<feature type="non-terminal residue" evidence="1">
    <location>
        <position position="83"/>
    </location>
</feature>
<gene>
    <name evidence="1" type="ORF">K444DRAFT_711049</name>
</gene>
<accession>A0A2J6SJ95</accession>
<evidence type="ECO:0000313" key="1">
    <source>
        <dbReference type="EMBL" id="PMD50839.1"/>
    </source>
</evidence>
<reference evidence="1 2" key="1">
    <citation type="submission" date="2016-04" db="EMBL/GenBank/DDBJ databases">
        <title>A degradative enzymes factory behind the ericoid mycorrhizal symbiosis.</title>
        <authorList>
            <consortium name="DOE Joint Genome Institute"/>
            <person name="Martino E."/>
            <person name="Morin E."/>
            <person name="Grelet G."/>
            <person name="Kuo A."/>
            <person name="Kohler A."/>
            <person name="Daghino S."/>
            <person name="Barry K."/>
            <person name="Choi C."/>
            <person name="Cichocki N."/>
            <person name="Clum A."/>
            <person name="Copeland A."/>
            <person name="Hainaut M."/>
            <person name="Haridas S."/>
            <person name="Labutti K."/>
            <person name="Lindquist E."/>
            <person name="Lipzen A."/>
            <person name="Khouja H.-R."/>
            <person name="Murat C."/>
            <person name="Ohm R."/>
            <person name="Olson A."/>
            <person name="Spatafora J."/>
            <person name="Veneault-Fourrey C."/>
            <person name="Henrissat B."/>
            <person name="Grigoriev I."/>
            <person name="Martin F."/>
            <person name="Perotto S."/>
        </authorList>
    </citation>
    <scope>NUCLEOTIDE SEQUENCE [LARGE SCALE GENOMIC DNA]</scope>
    <source>
        <strain evidence="1 2">E</strain>
    </source>
</reference>
<dbReference type="InParanoid" id="A0A2J6SJ95"/>
<protein>
    <recommendedName>
        <fullName evidence="3">Tc1-like transposase DDE domain-containing protein</fullName>
    </recommendedName>
</protein>
<dbReference type="Gene3D" id="3.30.420.10">
    <property type="entry name" value="Ribonuclease H-like superfamily/Ribonuclease H"/>
    <property type="match status" value="1"/>
</dbReference>
<dbReference type="EMBL" id="KZ613913">
    <property type="protein sequence ID" value="PMD50839.1"/>
    <property type="molecule type" value="Genomic_DNA"/>
</dbReference>
<name>A0A2J6SJ95_9HELO</name>
<dbReference type="AlphaFoldDB" id="A0A2J6SJ95"/>
<evidence type="ECO:0008006" key="3">
    <source>
        <dbReference type="Google" id="ProtNLM"/>
    </source>
</evidence>
<organism evidence="1 2">
    <name type="scientific">Hyaloscypha bicolor E</name>
    <dbReference type="NCBI Taxonomy" id="1095630"/>
    <lineage>
        <taxon>Eukaryota</taxon>
        <taxon>Fungi</taxon>
        <taxon>Dikarya</taxon>
        <taxon>Ascomycota</taxon>
        <taxon>Pezizomycotina</taxon>
        <taxon>Leotiomycetes</taxon>
        <taxon>Helotiales</taxon>
        <taxon>Hyaloscyphaceae</taxon>
        <taxon>Hyaloscypha</taxon>
        <taxon>Hyaloscypha bicolor</taxon>
    </lineage>
</organism>
<dbReference type="STRING" id="1095630.A0A2J6SJ95"/>
<dbReference type="InterPro" id="IPR036397">
    <property type="entry name" value="RNaseH_sf"/>
</dbReference>